<organism evidence="2 3">
    <name type="scientific">Rubellimicrobium roseum</name>
    <dbReference type="NCBI Taxonomy" id="687525"/>
    <lineage>
        <taxon>Bacteria</taxon>
        <taxon>Pseudomonadati</taxon>
        <taxon>Pseudomonadota</taxon>
        <taxon>Alphaproteobacteria</taxon>
        <taxon>Rhodobacterales</taxon>
        <taxon>Roseobacteraceae</taxon>
        <taxon>Rubellimicrobium</taxon>
    </lineage>
</organism>
<evidence type="ECO:0000313" key="2">
    <source>
        <dbReference type="EMBL" id="TNC72450.1"/>
    </source>
</evidence>
<comment type="caution">
    <text evidence="2">The sequence shown here is derived from an EMBL/GenBank/DDBJ whole genome shotgun (WGS) entry which is preliminary data.</text>
</comment>
<feature type="compositionally biased region" description="Basic and acidic residues" evidence="1">
    <location>
        <begin position="359"/>
        <end position="371"/>
    </location>
</feature>
<accession>A0A5C4NET2</accession>
<dbReference type="InterPro" id="IPR022062">
    <property type="entry name" value="DUF3618"/>
</dbReference>
<dbReference type="Pfam" id="PF12277">
    <property type="entry name" value="DUF3618"/>
    <property type="match status" value="1"/>
</dbReference>
<feature type="region of interest" description="Disordered" evidence="1">
    <location>
        <begin position="359"/>
        <end position="412"/>
    </location>
</feature>
<reference evidence="2 3" key="1">
    <citation type="submission" date="2019-06" db="EMBL/GenBank/DDBJ databases">
        <authorList>
            <person name="Jiang L."/>
        </authorList>
    </citation>
    <scope>NUCLEOTIDE SEQUENCE [LARGE SCALE GENOMIC DNA]</scope>
    <source>
        <strain evidence="2 3">YIM 48858</strain>
    </source>
</reference>
<proteinExistence type="predicted"/>
<dbReference type="AlphaFoldDB" id="A0A5C4NET2"/>
<protein>
    <submittedName>
        <fullName evidence="2">DUF3618 domain-containing protein</fullName>
    </submittedName>
</protein>
<feature type="region of interest" description="Disordered" evidence="1">
    <location>
        <begin position="1"/>
        <end position="21"/>
    </location>
</feature>
<keyword evidence="3" id="KW-1185">Reference proteome</keyword>
<dbReference type="EMBL" id="VDFV01000008">
    <property type="protein sequence ID" value="TNC72450.1"/>
    <property type="molecule type" value="Genomic_DNA"/>
</dbReference>
<evidence type="ECO:0000313" key="3">
    <source>
        <dbReference type="Proteomes" id="UP000305709"/>
    </source>
</evidence>
<dbReference type="Proteomes" id="UP000305709">
    <property type="component" value="Unassembled WGS sequence"/>
</dbReference>
<dbReference type="OrthoDB" id="7471221at2"/>
<feature type="region of interest" description="Disordered" evidence="1">
    <location>
        <begin position="98"/>
        <end position="124"/>
    </location>
</feature>
<feature type="compositionally biased region" description="Gly residues" evidence="1">
    <location>
        <begin position="374"/>
        <end position="396"/>
    </location>
</feature>
<evidence type="ECO:0000256" key="1">
    <source>
        <dbReference type="SAM" id="MobiDB-lite"/>
    </source>
</evidence>
<sequence>MLKPSRRPLQMATTSTDPRDIEADLERERAALASTLDTLSDRVSVDNLAKEALGMLKSHAGSATHTIDHAVRANPLAVALIGAGIAWMFVGPKVMGGSSKGSSQGSGYGATTGSTSSQPYVTRAYGGSLQHDDDAWAGSGAGRTDYGRVGYVPSDEDDDHAWSREATGLRARASAALRRIEEEAKSYYDSLRNALPGSSSSDQPRDFDAERQSVLSSFTSDLRSRLSMGLDNLPEGSRQQIIAAREQAYRAMLQAEQTGRDVIRDPGRAMEEHPLVAGAVAFALGAAVAAMLPSTDAENRAFGAERDRLMNDAARLLREERGRMSQIAGSLGQEVRAVAQETVEAVTDTVTHKVQDAAGRVTERASEEFKTAHGGSGSSGAGAMGGTGTAGSGSMGSGTSATGRGPGDPVIG</sequence>
<gene>
    <name evidence="2" type="ORF">FHG71_08680</name>
</gene>
<name>A0A5C4NET2_9RHOB</name>